<proteinExistence type="predicted"/>
<name>A0ACB9BJS0_CICIN</name>
<evidence type="ECO:0000313" key="2">
    <source>
        <dbReference type="Proteomes" id="UP001055811"/>
    </source>
</evidence>
<evidence type="ECO:0000313" key="1">
    <source>
        <dbReference type="EMBL" id="KAI3722270.1"/>
    </source>
</evidence>
<reference evidence="2" key="1">
    <citation type="journal article" date="2022" name="Mol. Ecol. Resour.">
        <title>The genomes of chicory, endive, great burdock and yacon provide insights into Asteraceae palaeo-polyploidization history and plant inulin production.</title>
        <authorList>
            <person name="Fan W."/>
            <person name="Wang S."/>
            <person name="Wang H."/>
            <person name="Wang A."/>
            <person name="Jiang F."/>
            <person name="Liu H."/>
            <person name="Zhao H."/>
            <person name="Xu D."/>
            <person name="Zhang Y."/>
        </authorList>
    </citation>
    <scope>NUCLEOTIDE SEQUENCE [LARGE SCALE GENOMIC DNA]</scope>
    <source>
        <strain evidence="2">cv. Punajuju</strain>
    </source>
</reference>
<gene>
    <name evidence="1" type="ORF">L2E82_33302</name>
</gene>
<accession>A0ACB9BJS0</accession>
<dbReference type="EMBL" id="CM042014">
    <property type="protein sequence ID" value="KAI3722270.1"/>
    <property type="molecule type" value="Genomic_DNA"/>
</dbReference>
<dbReference type="Proteomes" id="UP001055811">
    <property type="component" value="Linkage Group LG06"/>
</dbReference>
<comment type="caution">
    <text evidence="1">The sequence shown here is derived from an EMBL/GenBank/DDBJ whole genome shotgun (WGS) entry which is preliminary data.</text>
</comment>
<keyword evidence="2" id="KW-1185">Reference proteome</keyword>
<organism evidence="1 2">
    <name type="scientific">Cichorium intybus</name>
    <name type="common">Chicory</name>
    <dbReference type="NCBI Taxonomy" id="13427"/>
    <lineage>
        <taxon>Eukaryota</taxon>
        <taxon>Viridiplantae</taxon>
        <taxon>Streptophyta</taxon>
        <taxon>Embryophyta</taxon>
        <taxon>Tracheophyta</taxon>
        <taxon>Spermatophyta</taxon>
        <taxon>Magnoliopsida</taxon>
        <taxon>eudicotyledons</taxon>
        <taxon>Gunneridae</taxon>
        <taxon>Pentapetalae</taxon>
        <taxon>asterids</taxon>
        <taxon>campanulids</taxon>
        <taxon>Asterales</taxon>
        <taxon>Asteraceae</taxon>
        <taxon>Cichorioideae</taxon>
        <taxon>Cichorieae</taxon>
        <taxon>Cichoriinae</taxon>
        <taxon>Cichorium</taxon>
    </lineage>
</organism>
<sequence length="229" mass="25980">MGIITFAINPDDIRGITIFGFLELHLCFLVSAMTQILPFESDTQNFVTSEGSQPLKQVKVCKREEAASTMQLDLCPILCPSSGSDFLISAQTEINWGREKDQKVLEHCMSLANCSKFISRSVIRSIETARIFDFEEFPVRDKVTYMYYTGRLEVLNENFPSVGTFSVELPHQLMLDKGCKVFQLRQVGQLTYDRSENVIEEIEKQPSTIPDQEFCIKVDPQDIAMLAVS</sequence>
<protein>
    <submittedName>
        <fullName evidence="1">Uncharacterized protein</fullName>
    </submittedName>
</protein>
<reference evidence="1 2" key="2">
    <citation type="journal article" date="2022" name="Mol. Ecol. Resour.">
        <title>The genomes of chicory, endive, great burdock and yacon provide insights into Asteraceae paleo-polyploidization history and plant inulin production.</title>
        <authorList>
            <person name="Fan W."/>
            <person name="Wang S."/>
            <person name="Wang H."/>
            <person name="Wang A."/>
            <person name="Jiang F."/>
            <person name="Liu H."/>
            <person name="Zhao H."/>
            <person name="Xu D."/>
            <person name="Zhang Y."/>
        </authorList>
    </citation>
    <scope>NUCLEOTIDE SEQUENCE [LARGE SCALE GENOMIC DNA]</scope>
    <source>
        <strain evidence="2">cv. Punajuju</strain>
        <tissue evidence="1">Leaves</tissue>
    </source>
</reference>